<feature type="non-terminal residue" evidence="2">
    <location>
        <position position="145"/>
    </location>
</feature>
<feature type="compositionally biased region" description="Basic residues" evidence="1">
    <location>
        <begin position="64"/>
        <end position="77"/>
    </location>
</feature>
<reference evidence="2 3" key="1">
    <citation type="submission" date="2019-01" db="EMBL/GenBank/DDBJ databases">
        <title>A draft genome assembly of the solar-powered sea slug Elysia chlorotica.</title>
        <authorList>
            <person name="Cai H."/>
            <person name="Li Q."/>
            <person name="Fang X."/>
            <person name="Li J."/>
            <person name="Curtis N.E."/>
            <person name="Altenburger A."/>
            <person name="Shibata T."/>
            <person name="Feng M."/>
            <person name="Maeda T."/>
            <person name="Schwartz J.A."/>
            <person name="Shigenobu S."/>
            <person name="Lundholm N."/>
            <person name="Nishiyama T."/>
            <person name="Yang H."/>
            <person name="Hasebe M."/>
            <person name="Li S."/>
            <person name="Pierce S.K."/>
            <person name="Wang J."/>
        </authorList>
    </citation>
    <scope>NUCLEOTIDE SEQUENCE [LARGE SCALE GENOMIC DNA]</scope>
    <source>
        <strain evidence="2">EC2010</strain>
        <tissue evidence="2">Whole organism of an adult</tissue>
    </source>
</reference>
<organism evidence="2 3">
    <name type="scientific">Elysia chlorotica</name>
    <name type="common">Eastern emerald elysia</name>
    <name type="synonym">Sea slug</name>
    <dbReference type="NCBI Taxonomy" id="188477"/>
    <lineage>
        <taxon>Eukaryota</taxon>
        <taxon>Metazoa</taxon>
        <taxon>Spiralia</taxon>
        <taxon>Lophotrochozoa</taxon>
        <taxon>Mollusca</taxon>
        <taxon>Gastropoda</taxon>
        <taxon>Heterobranchia</taxon>
        <taxon>Euthyneura</taxon>
        <taxon>Panpulmonata</taxon>
        <taxon>Sacoglossa</taxon>
        <taxon>Placobranchoidea</taxon>
        <taxon>Plakobranchidae</taxon>
        <taxon>Elysia</taxon>
    </lineage>
</organism>
<dbReference type="EMBL" id="RQTK01000076">
    <property type="protein sequence ID" value="RUS88680.1"/>
    <property type="molecule type" value="Genomic_DNA"/>
</dbReference>
<feature type="compositionally biased region" description="Polar residues" evidence="1">
    <location>
        <begin position="48"/>
        <end position="63"/>
    </location>
</feature>
<feature type="region of interest" description="Disordered" evidence="1">
    <location>
        <begin position="1"/>
        <end position="125"/>
    </location>
</feature>
<evidence type="ECO:0000256" key="1">
    <source>
        <dbReference type="SAM" id="MobiDB-lite"/>
    </source>
</evidence>
<proteinExistence type="predicted"/>
<dbReference type="Proteomes" id="UP000271974">
    <property type="component" value="Unassembled WGS sequence"/>
</dbReference>
<sequence>MGVLCTEKHPAKIGEKCNGVTVASPRPASLPSLPPSPESSSVEETSPDATTSLSFATKDSRIGNRQHQHAPSSRKRSLSTAFPEATKEQEHMPSRRMRTQNLSPCDDPSKDGGLVMDQDKNDGGVCQETNKDCFLTLALSPEEND</sequence>
<gene>
    <name evidence="2" type="ORF">EGW08_003575</name>
</gene>
<feature type="compositionally biased region" description="Basic and acidic residues" evidence="1">
    <location>
        <begin position="1"/>
        <end position="15"/>
    </location>
</feature>
<comment type="caution">
    <text evidence="2">The sequence shown here is derived from an EMBL/GenBank/DDBJ whole genome shotgun (WGS) entry which is preliminary data.</text>
</comment>
<keyword evidence="3" id="KW-1185">Reference proteome</keyword>
<feature type="compositionally biased region" description="Low complexity" evidence="1">
    <location>
        <begin position="22"/>
        <end position="31"/>
    </location>
</feature>
<evidence type="ECO:0000313" key="3">
    <source>
        <dbReference type="Proteomes" id="UP000271974"/>
    </source>
</evidence>
<protein>
    <submittedName>
        <fullName evidence="2">Uncharacterized protein</fullName>
    </submittedName>
</protein>
<evidence type="ECO:0000313" key="2">
    <source>
        <dbReference type="EMBL" id="RUS88680.1"/>
    </source>
</evidence>
<accession>A0A433U4G6</accession>
<dbReference type="AlphaFoldDB" id="A0A433U4G6"/>
<name>A0A433U4G6_ELYCH</name>